<dbReference type="SUPFAM" id="SSF81383">
    <property type="entry name" value="F-box domain"/>
    <property type="match status" value="1"/>
</dbReference>
<name>S8DXP1_9LAMI</name>
<dbReference type="EMBL" id="AUSU01004643">
    <property type="protein sequence ID" value="EPS64732.1"/>
    <property type="molecule type" value="Genomic_DNA"/>
</dbReference>
<dbReference type="Gene3D" id="3.80.10.10">
    <property type="entry name" value="Ribonuclease Inhibitor"/>
    <property type="match status" value="1"/>
</dbReference>
<dbReference type="InterPro" id="IPR050648">
    <property type="entry name" value="F-box_LRR-repeat"/>
</dbReference>
<dbReference type="SUPFAM" id="SSF52047">
    <property type="entry name" value="RNI-like"/>
    <property type="match status" value="1"/>
</dbReference>
<evidence type="ECO:0000313" key="4">
    <source>
        <dbReference type="Proteomes" id="UP000015453"/>
    </source>
</evidence>
<dbReference type="InterPro" id="IPR032675">
    <property type="entry name" value="LRR_dom_sf"/>
</dbReference>
<protein>
    <recommendedName>
        <fullName evidence="2">F-box domain-containing protein</fullName>
    </recommendedName>
</protein>
<accession>S8DXP1</accession>
<feature type="chain" id="PRO_5004550182" description="F-box domain-containing protein" evidence="1">
    <location>
        <begin position="23"/>
        <end position="225"/>
    </location>
</feature>
<dbReference type="InterPro" id="IPR001810">
    <property type="entry name" value="F-box_dom"/>
</dbReference>
<reference evidence="3 4" key="1">
    <citation type="journal article" date="2013" name="BMC Genomics">
        <title>The miniature genome of a carnivorous plant Genlisea aurea contains a low number of genes and short non-coding sequences.</title>
        <authorList>
            <person name="Leushkin E.V."/>
            <person name="Sutormin R.A."/>
            <person name="Nabieva E.R."/>
            <person name="Penin A.A."/>
            <person name="Kondrashov A.S."/>
            <person name="Logacheva M.D."/>
        </authorList>
    </citation>
    <scope>NUCLEOTIDE SEQUENCE [LARGE SCALE GENOMIC DNA]</scope>
</reference>
<feature type="non-terminal residue" evidence="3">
    <location>
        <position position="1"/>
    </location>
</feature>
<dbReference type="AlphaFoldDB" id="S8DXP1"/>
<dbReference type="OrthoDB" id="10044893at2759"/>
<sequence length="225" mass="25468">HDGIFFVLQYLTFLELLRMAEVCKSLRDAVRDDIVPGNKLVVYGNWKPQFSDDWLAGLAAKLGGRVQTLVLVQCFGITDDGLLRFVLSNPKITELHVRCCRVTPEGLITVARHLRLKILRMEGTLFVNKDHLETLHQLVQSPYHQRIFSHRFGVYQLNQLGRAIDVEVCPKCNLVEVVYDCPRVSCEDKCRACLCCTSRCLGCGACLRAGRQLLDGFYMACESCI</sequence>
<dbReference type="GO" id="GO:0005737">
    <property type="term" value="C:cytoplasm"/>
    <property type="evidence" value="ECO:0007669"/>
    <property type="project" value="TreeGrafter"/>
</dbReference>
<proteinExistence type="predicted"/>
<feature type="non-terminal residue" evidence="3">
    <location>
        <position position="225"/>
    </location>
</feature>
<gene>
    <name evidence="3" type="ORF">M569_10049</name>
</gene>
<dbReference type="InterPro" id="IPR036047">
    <property type="entry name" value="F-box-like_dom_sf"/>
</dbReference>
<evidence type="ECO:0000256" key="1">
    <source>
        <dbReference type="SAM" id="SignalP"/>
    </source>
</evidence>
<dbReference type="PANTHER" id="PTHR13382:SF16">
    <property type="entry name" value="F-BOX PROTEIN SKIP28"/>
    <property type="match status" value="1"/>
</dbReference>
<dbReference type="PANTHER" id="PTHR13382">
    <property type="entry name" value="MITOCHONDRIAL ATP SYNTHASE COUPLING FACTOR B"/>
    <property type="match status" value="1"/>
</dbReference>
<organism evidence="3 4">
    <name type="scientific">Genlisea aurea</name>
    <dbReference type="NCBI Taxonomy" id="192259"/>
    <lineage>
        <taxon>Eukaryota</taxon>
        <taxon>Viridiplantae</taxon>
        <taxon>Streptophyta</taxon>
        <taxon>Embryophyta</taxon>
        <taxon>Tracheophyta</taxon>
        <taxon>Spermatophyta</taxon>
        <taxon>Magnoliopsida</taxon>
        <taxon>eudicotyledons</taxon>
        <taxon>Gunneridae</taxon>
        <taxon>Pentapetalae</taxon>
        <taxon>asterids</taxon>
        <taxon>lamiids</taxon>
        <taxon>Lamiales</taxon>
        <taxon>Lentibulariaceae</taxon>
        <taxon>Genlisea</taxon>
    </lineage>
</organism>
<evidence type="ECO:0000313" key="3">
    <source>
        <dbReference type="EMBL" id="EPS64732.1"/>
    </source>
</evidence>
<dbReference type="Proteomes" id="UP000015453">
    <property type="component" value="Unassembled WGS sequence"/>
</dbReference>
<keyword evidence="4" id="KW-1185">Reference proteome</keyword>
<feature type="domain" description="F-box" evidence="2">
    <location>
        <begin position="6"/>
        <end position="33"/>
    </location>
</feature>
<keyword evidence="1" id="KW-0732">Signal</keyword>
<feature type="signal peptide" evidence="1">
    <location>
        <begin position="1"/>
        <end position="22"/>
    </location>
</feature>
<dbReference type="Pfam" id="PF00646">
    <property type="entry name" value="F-box"/>
    <property type="match status" value="1"/>
</dbReference>
<comment type="caution">
    <text evidence="3">The sequence shown here is derived from an EMBL/GenBank/DDBJ whole genome shotgun (WGS) entry which is preliminary data.</text>
</comment>
<evidence type="ECO:0000259" key="2">
    <source>
        <dbReference type="Pfam" id="PF00646"/>
    </source>
</evidence>